<dbReference type="AlphaFoldDB" id="A0AAV4JYT1"/>
<feature type="region of interest" description="Disordered" evidence="1">
    <location>
        <begin position="44"/>
        <end position="74"/>
    </location>
</feature>
<evidence type="ECO:0000313" key="3">
    <source>
        <dbReference type="Proteomes" id="UP000762676"/>
    </source>
</evidence>
<feature type="compositionally biased region" description="Acidic residues" evidence="1">
    <location>
        <begin position="46"/>
        <end position="61"/>
    </location>
</feature>
<reference evidence="2 3" key="1">
    <citation type="journal article" date="2021" name="Elife">
        <title>Chloroplast acquisition without the gene transfer in kleptoplastic sea slugs, Plakobranchus ocellatus.</title>
        <authorList>
            <person name="Maeda T."/>
            <person name="Takahashi S."/>
            <person name="Yoshida T."/>
            <person name="Shimamura S."/>
            <person name="Takaki Y."/>
            <person name="Nagai Y."/>
            <person name="Toyoda A."/>
            <person name="Suzuki Y."/>
            <person name="Arimoto A."/>
            <person name="Ishii H."/>
            <person name="Satoh N."/>
            <person name="Nishiyama T."/>
            <person name="Hasebe M."/>
            <person name="Maruyama T."/>
            <person name="Minagawa J."/>
            <person name="Obokata J."/>
            <person name="Shigenobu S."/>
        </authorList>
    </citation>
    <scope>NUCLEOTIDE SEQUENCE [LARGE SCALE GENOMIC DNA]</scope>
</reference>
<accession>A0AAV4JYT1</accession>
<organism evidence="2 3">
    <name type="scientific">Elysia marginata</name>
    <dbReference type="NCBI Taxonomy" id="1093978"/>
    <lineage>
        <taxon>Eukaryota</taxon>
        <taxon>Metazoa</taxon>
        <taxon>Spiralia</taxon>
        <taxon>Lophotrochozoa</taxon>
        <taxon>Mollusca</taxon>
        <taxon>Gastropoda</taxon>
        <taxon>Heterobranchia</taxon>
        <taxon>Euthyneura</taxon>
        <taxon>Panpulmonata</taxon>
        <taxon>Sacoglossa</taxon>
        <taxon>Placobranchoidea</taxon>
        <taxon>Plakobranchidae</taxon>
        <taxon>Elysia</taxon>
    </lineage>
</organism>
<dbReference type="EMBL" id="BMAT01010456">
    <property type="protein sequence ID" value="GFS27163.1"/>
    <property type="molecule type" value="Genomic_DNA"/>
</dbReference>
<keyword evidence="3" id="KW-1185">Reference proteome</keyword>
<protein>
    <submittedName>
        <fullName evidence="2">Uncharacterized protein</fullName>
    </submittedName>
</protein>
<name>A0AAV4JYT1_9GAST</name>
<comment type="caution">
    <text evidence="2">The sequence shown here is derived from an EMBL/GenBank/DDBJ whole genome shotgun (WGS) entry which is preliminary data.</text>
</comment>
<gene>
    <name evidence="2" type="ORF">ElyMa_005241800</name>
</gene>
<dbReference type="Proteomes" id="UP000762676">
    <property type="component" value="Unassembled WGS sequence"/>
</dbReference>
<sequence>MLFNCKAATNCPLKGKCFQGSVVYQVTVARQNIVAFHMLNLLQSPDNDDDEDDYNNDDDGGSDQGFDKDVDNSDDDSGIGCDDYGTYNKLSCSSNIYFRSFELR</sequence>
<proteinExistence type="predicted"/>
<evidence type="ECO:0000256" key="1">
    <source>
        <dbReference type="SAM" id="MobiDB-lite"/>
    </source>
</evidence>
<evidence type="ECO:0000313" key="2">
    <source>
        <dbReference type="EMBL" id="GFS27163.1"/>
    </source>
</evidence>